<proteinExistence type="predicted"/>
<accession>A0AAE8XS00</accession>
<name>A0AAE8XS00_9CAUD</name>
<organism evidence="1 2">
    <name type="scientific">Erwinia phage pEa_SNUABM_22</name>
    <dbReference type="NCBI Taxonomy" id="2869549"/>
    <lineage>
        <taxon>Viruses</taxon>
        <taxon>Duplodnaviria</taxon>
        <taxon>Heunggongvirae</taxon>
        <taxon>Uroviricota</taxon>
        <taxon>Caudoviricetes</taxon>
        <taxon>Alexandravirus</taxon>
        <taxon>Alexandravirus SNUABM22</taxon>
    </lineage>
</organism>
<evidence type="ECO:0000313" key="2">
    <source>
        <dbReference type="Proteomes" id="UP000827717"/>
    </source>
</evidence>
<reference evidence="1 2" key="1">
    <citation type="submission" date="2021-06" db="EMBL/GenBank/DDBJ databases">
        <title>Complete genome sequence of Erwinia phage pEa_SNUABM_22.</title>
        <authorList>
            <person name="Kim S.G."/>
            <person name="Park S.C."/>
        </authorList>
    </citation>
    <scope>NUCLEOTIDE SEQUENCE [LARGE SCALE GENOMIC DNA]</scope>
    <source>
        <strain evidence="2">pEa_SNUABM_22</strain>
    </source>
</reference>
<dbReference type="EMBL" id="MZ443785">
    <property type="protein sequence ID" value="UAW96741.1"/>
    <property type="molecule type" value="Genomic_DNA"/>
</dbReference>
<sequence>MTAIKFASVYDILTEMDECARDVDFTKTLGFDPIKVEILQCGLQEDLGVYACLPNATNILIADSDDLFSEHLKGDGEITVCRILTPNGEMFDEPEVEVKQLGTFNDFDSAYAAWLAAINEEIDK</sequence>
<keyword evidence="2" id="KW-1185">Reference proteome</keyword>
<protein>
    <submittedName>
        <fullName evidence="1">Uncharacterized protein</fullName>
    </submittedName>
</protein>
<evidence type="ECO:0000313" key="1">
    <source>
        <dbReference type="EMBL" id="UAW96741.1"/>
    </source>
</evidence>
<dbReference type="Proteomes" id="UP000827717">
    <property type="component" value="Segment"/>
</dbReference>
<gene>
    <name evidence="1" type="ORF">pEaSNUABM22_00254</name>
</gene>